<dbReference type="InterPro" id="IPR022366">
    <property type="entry name" value="Pup_deamidase"/>
</dbReference>
<comment type="similarity">
    <text evidence="1">Belongs to the Pup ligase/Pup deamidase family. Pup deamidase subfamily.</text>
</comment>
<dbReference type="EC" id="6.3.2.-" evidence="2"/>
<proteinExistence type="inferred from homology"/>
<dbReference type="PIRSF" id="PIRSF018077">
    <property type="entry name" value="UCP018077"/>
    <property type="match status" value="1"/>
</dbReference>
<dbReference type="GO" id="GO:0016874">
    <property type="term" value="F:ligase activity"/>
    <property type="evidence" value="ECO:0007669"/>
    <property type="project" value="UniProtKB-KW"/>
</dbReference>
<dbReference type="Pfam" id="PF03136">
    <property type="entry name" value="Pup_ligase"/>
    <property type="match status" value="1"/>
</dbReference>
<protein>
    <submittedName>
        <fullName evidence="2">Proteasome accessory factor A</fullName>
        <ecNumber evidence="2">6.3.2.-</ecNumber>
    </submittedName>
</protein>
<gene>
    <name evidence="2" type="ORF">J2S39_001016</name>
</gene>
<comment type="caution">
    <text evidence="2">The sequence shown here is derived from an EMBL/GenBank/DDBJ whole genome shotgun (WGS) entry which is preliminary data.</text>
</comment>
<dbReference type="Proteomes" id="UP001180840">
    <property type="component" value="Unassembled WGS sequence"/>
</dbReference>
<name>A0ABU1ZWQ7_9CORY</name>
<keyword evidence="3" id="KW-1185">Reference proteome</keyword>
<dbReference type="EMBL" id="JAVDXZ010000001">
    <property type="protein sequence ID" value="MDR7329340.1"/>
    <property type="molecule type" value="Genomic_DNA"/>
</dbReference>
<sequence length="489" mass="54364">MARYLGTETEYGITCEDPSISPIVTSTHAVVAYASLHTGARSRWDYAGEAPLKDTRGFDLRRYSTTPVVDPDAIGVANVVLPNGARYYVDHAHPEYSSPECANAWDAMVWDAAGDVILNQAAQDIAGLWEKKHSVLAGHDPCPPLKFYKNNVDGKGASYGSHENYQFLRTTDFDGFARALIPFFTTRQIYAGAGRVGIGPAGEVDGFQISQRADYFEQEISLETTLNRGIVNTRDEPHADFLTYRRLHVIVGDANMSQYSNFLKLGATSLVIDAIEEGVDFSDLRLRDAVTELRHVSRDLDCVHELELADGRRLTAREIQREYLARVTPRTSVDKQVVELWGRILDMLADPLSTRHLLDWTAKYALVKGYVDRGVAWSDAKLKLIDLQYADIDPSRSLYHALVRKQRMETLVSPAEIHRAAAEPPADSRAWARGKISEAYARDITSASWQLITFADGTRVELIEVDGSTREEVEAAGGLEAWVASRGNI</sequence>
<dbReference type="RefSeq" id="WP_290193993.1">
    <property type="nucleotide sequence ID" value="NZ_CP047654.1"/>
</dbReference>
<dbReference type="PANTHER" id="PTHR42307">
    <property type="entry name" value="PUP DEAMIDASE/DEPUPYLASE"/>
    <property type="match status" value="1"/>
</dbReference>
<dbReference type="GO" id="GO:0000502">
    <property type="term" value="C:proteasome complex"/>
    <property type="evidence" value="ECO:0007669"/>
    <property type="project" value="UniProtKB-KW"/>
</dbReference>
<dbReference type="NCBIfam" id="TIGR03688">
    <property type="entry name" value="depupylase_Dop"/>
    <property type="match status" value="1"/>
</dbReference>
<evidence type="ECO:0000256" key="1">
    <source>
        <dbReference type="ARBA" id="ARBA00009114"/>
    </source>
</evidence>
<keyword evidence="2" id="KW-0436">Ligase</keyword>
<evidence type="ECO:0000313" key="2">
    <source>
        <dbReference type="EMBL" id="MDR7329340.1"/>
    </source>
</evidence>
<reference evidence="2" key="1">
    <citation type="submission" date="2023-07" db="EMBL/GenBank/DDBJ databases">
        <title>Sequencing the genomes of 1000 actinobacteria strains.</title>
        <authorList>
            <person name="Klenk H.-P."/>
        </authorList>
    </citation>
    <scope>NUCLEOTIDE SEQUENCE</scope>
    <source>
        <strain evidence="2">DSM 107476</strain>
    </source>
</reference>
<organism evidence="2 3">
    <name type="scientific">Corynebacterium guangdongense</name>
    <dbReference type="NCBI Taxonomy" id="1783348"/>
    <lineage>
        <taxon>Bacteria</taxon>
        <taxon>Bacillati</taxon>
        <taxon>Actinomycetota</taxon>
        <taxon>Actinomycetes</taxon>
        <taxon>Mycobacteriales</taxon>
        <taxon>Corynebacteriaceae</taxon>
        <taxon>Corynebacterium</taxon>
    </lineage>
</organism>
<evidence type="ECO:0000313" key="3">
    <source>
        <dbReference type="Proteomes" id="UP001180840"/>
    </source>
</evidence>
<dbReference type="PANTHER" id="PTHR42307:SF2">
    <property type="entry name" value="PUP DEAMIDASE_DEPUPYLASE"/>
    <property type="match status" value="1"/>
</dbReference>
<accession>A0ABU1ZWQ7</accession>
<keyword evidence="2" id="KW-0647">Proteasome</keyword>
<dbReference type="InterPro" id="IPR004347">
    <property type="entry name" value="Pup_ligase/deamidase"/>
</dbReference>